<reference evidence="2" key="1">
    <citation type="submission" date="2020-07" db="EMBL/GenBank/DDBJ databases">
        <title>Multicomponent nature underlies the extraordinary mechanical properties of spider dragline silk.</title>
        <authorList>
            <person name="Kono N."/>
            <person name="Nakamura H."/>
            <person name="Mori M."/>
            <person name="Yoshida Y."/>
            <person name="Ohtoshi R."/>
            <person name="Malay A.D."/>
            <person name="Moran D.A.P."/>
            <person name="Tomita M."/>
            <person name="Numata K."/>
            <person name="Arakawa K."/>
        </authorList>
    </citation>
    <scope>NUCLEOTIDE SEQUENCE</scope>
</reference>
<organism evidence="2 3">
    <name type="scientific">Trichonephila clavata</name>
    <name type="common">Joro spider</name>
    <name type="synonym">Nephila clavata</name>
    <dbReference type="NCBI Taxonomy" id="2740835"/>
    <lineage>
        <taxon>Eukaryota</taxon>
        <taxon>Metazoa</taxon>
        <taxon>Ecdysozoa</taxon>
        <taxon>Arthropoda</taxon>
        <taxon>Chelicerata</taxon>
        <taxon>Arachnida</taxon>
        <taxon>Araneae</taxon>
        <taxon>Araneomorphae</taxon>
        <taxon>Entelegynae</taxon>
        <taxon>Araneoidea</taxon>
        <taxon>Nephilidae</taxon>
        <taxon>Trichonephila</taxon>
    </lineage>
</organism>
<evidence type="ECO:0000313" key="3">
    <source>
        <dbReference type="Proteomes" id="UP000887116"/>
    </source>
</evidence>
<proteinExistence type="predicted"/>
<name>A0A8X6GHH4_TRICU</name>
<comment type="caution">
    <text evidence="2">The sequence shown here is derived from an EMBL/GenBank/DDBJ whole genome shotgun (WGS) entry which is preliminary data.</text>
</comment>
<protein>
    <submittedName>
        <fullName evidence="2">Uncharacterized protein</fullName>
    </submittedName>
</protein>
<dbReference type="Proteomes" id="UP000887116">
    <property type="component" value="Unassembled WGS sequence"/>
</dbReference>
<gene>
    <name evidence="2" type="ORF">TNCT_525001</name>
</gene>
<sequence length="84" mass="9863">MGSENAIRNFKKIGMKKRNMFFFSSFFLSNWKKYDAKKRPQSLERVKEREEKGDCHPQTFRREENSETANMAGSALEIAGRPDQ</sequence>
<evidence type="ECO:0000256" key="1">
    <source>
        <dbReference type="SAM" id="MobiDB-lite"/>
    </source>
</evidence>
<dbReference type="EMBL" id="BMAO01035624">
    <property type="protein sequence ID" value="GFR04846.1"/>
    <property type="molecule type" value="Genomic_DNA"/>
</dbReference>
<dbReference type="AlphaFoldDB" id="A0A8X6GHH4"/>
<accession>A0A8X6GHH4</accession>
<keyword evidence="3" id="KW-1185">Reference proteome</keyword>
<evidence type="ECO:0000313" key="2">
    <source>
        <dbReference type="EMBL" id="GFR04846.1"/>
    </source>
</evidence>
<dbReference type="OrthoDB" id="10482939at2759"/>
<feature type="region of interest" description="Disordered" evidence="1">
    <location>
        <begin position="61"/>
        <end position="84"/>
    </location>
</feature>